<dbReference type="PANTHER" id="PTHR30535:SF34">
    <property type="entry name" value="MOLYBDATE-BINDING PROTEIN MOLA"/>
    <property type="match status" value="1"/>
</dbReference>
<gene>
    <name evidence="3" type="ORF">KL86SPO_40020</name>
</gene>
<dbReference type="SUPFAM" id="SSF53807">
    <property type="entry name" value="Helical backbone' metal receptor"/>
    <property type="match status" value="1"/>
</dbReference>
<organism evidence="3">
    <name type="scientific">uncultured Sporomusa sp</name>
    <dbReference type="NCBI Taxonomy" id="307249"/>
    <lineage>
        <taxon>Bacteria</taxon>
        <taxon>Bacillati</taxon>
        <taxon>Bacillota</taxon>
        <taxon>Negativicutes</taxon>
        <taxon>Selenomonadales</taxon>
        <taxon>Sporomusaceae</taxon>
        <taxon>Sporomusa</taxon>
        <taxon>environmental samples</taxon>
    </lineage>
</organism>
<dbReference type="Gene3D" id="3.40.50.1980">
    <property type="entry name" value="Nitrogenase molybdenum iron protein domain"/>
    <property type="match status" value="2"/>
</dbReference>
<comment type="similarity">
    <text evidence="1">Belongs to the bacterial solute-binding protein 8 family.</text>
</comment>
<dbReference type="InterPro" id="IPR002491">
    <property type="entry name" value="ABC_transptr_periplasmic_BD"/>
</dbReference>
<protein>
    <submittedName>
        <fullName evidence="3">ABC-type Fe3+-hydroxamate transport system, periplasmic component</fullName>
    </submittedName>
</protein>
<proteinExistence type="inferred from homology"/>
<dbReference type="EMBL" id="FMJE01000004">
    <property type="protein sequence ID" value="SCM81536.1"/>
    <property type="molecule type" value="Genomic_DNA"/>
</dbReference>
<dbReference type="InterPro" id="IPR050902">
    <property type="entry name" value="ABC_Transporter_SBP"/>
</dbReference>
<evidence type="ECO:0000313" key="3">
    <source>
        <dbReference type="EMBL" id="SCM81536.1"/>
    </source>
</evidence>
<feature type="domain" description="Fe/B12 periplasmic-binding" evidence="2">
    <location>
        <begin position="69"/>
        <end position="331"/>
    </location>
</feature>
<accession>A0A212LVJ0</accession>
<dbReference type="AlphaFoldDB" id="A0A212LVJ0"/>
<dbReference type="RefSeq" id="WP_288184549.1">
    <property type="nucleotide sequence ID" value="NZ_LT608335.1"/>
</dbReference>
<evidence type="ECO:0000259" key="2">
    <source>
        <dbReference type="PROSITE" id="PS50983"/>
    </source>
</evidence>
<reference evidence="3" key="1">
    <citation type="submission" date="2016-08" db="EMBL/GenBank/DDBJ databases">
        <authorList>
            <person name="Seilhamer J.J."/>
        </authorList>
    </citation>
    <scope>NUCLEOTIDE SEQUENCE</scope>
    <source>
        <strain evidence="3">86</strain>
    </source>
</reference>
<sequence>MMLATLAKPSYRLSMLVVLVVLLFFTGGCTGKNNTGSLQGGNGNIAGSGGYEIVDSTGYVLQLPQKPQKIVPLSVSTDEILLALVTPERIAALTHLVDDAGVSNVVEEAKVVPKRIRVHAESIIALQPDLVLMPDWLPPVLSQTLRETGIPVYVYKTAANVDEVKQSIIALARVVGEEQAGERLVAEMETQLAQINEKTSTIPADKRPVVIRFSLMGDSGGKGSTFEDICRQAGAIEGVAAAGLNNDDLLSKEQLVRINPDIILLPVWDYTGKTDIQKFAEDVQNDPALQIVKAIQNKKMIVVPDRHLTSTSQYIVYGVQAVARAAYPQLF</sequence>
<dbReference type="GO" id="GO:0071281">
    <property type="term" value="P:cellular response to iron ion"/>
    <property type="evidence" value="ECO:0007669"/>
    <property type="project" value="TreeGrafter"/>
</dbReference>
<dbReference type="Pfam" id="PF01497">
    <property type="entry name" value="Peripla_BP_2"/>
    <property type="match status" value="1"/>
</dbReference>
<dbReference type="PROSITE" id="PS50983">
    <property type="entry name" value="FE_B12_PBP"/>
    <property type="match status" value="1"/>
</dbReference>
<name>A0A212LVJ0_9FIRM</name>
<evidence type="ECO:0000256" key="1">
    <source>
        <dbReference type="ARBA" id="ARBA00008814"/>
    </source>
</evidence>
<dbReference type="PANTHER" id="PTHR30535">
    <property type="entry name" value="VITAMIN B12-BINDING PROTEIN"/>
    <property type="match status" value="1"/>
</dbReference>